<dbReference type="PANTHER" id="PTHR37984:SF5">
    <property type="entry name" value="PROTEIN NYNRIN-LIKE"/>
    <property type="match status" value="1"/>
</dbReference>
<dbReference type="PROSITE" id="PS50994">
    <property type="entry name" value="INTEGRASE"/>
    <property type="match status" value="1"/>
</dbReference>
<dbReference type="InterPro" id="IPR001878">
    <property type="entry name" value="Znf_CCHC"/>
</dbReference>
<dbReference type="Pfam" id="PF00098">
    <property type="entry name" value="zf-CCHC"/>
    <property type="match status" value="1"/>
</dbReference>
<dbReference type="Proteomes" id="UP000237438">
    <property type="component" value="Unassembled WGS sequence"/>
</dbReference>
<evidence type="ECO:0000256" key="1">
    <source>
        <dbReference type="ARBA" id="ARBA00022884"/>
    </source>
</evidence>
<dbReference type="GO" id="GO:0003723">
    <property type="term" value="F:RNA binding"/>
    <property type="evidence" value="ECO:0007669"/>
    <property type="project" value="UniProtKB-KW"/>
</dbReference>
<reference evidence="5 6" key="1">
    <citation type="submission" date="2017-10" db="EMBL/GenBank/DDBJ databases">
        <title>Development of genomic resources for the powdery mildew, Erysiphe pulchra.</title>
        <authorList>
            <person name="Wadl P.A."/>
            <person name="Mack B.M."/>
            <person name="Moore G."/>
            <person name="Beltz S.B."/>
        </authorList>
    </citation>
    <scope>NUCLEOTIDE SEQUENCE [LARGE SCALE GENOMIC DNA]</scope>
    <source>
        <strain evidence="5">Cflorida</strain>
    </source>
</reference>
<evidence type="ECO:0000259" key="3">
    <source>
        <dbReference type="PROSITE" id="PS50158"/>
    </source>
</evidence>
<name>A0A2S4PKE4_9PEZI</name>
<accession>A0A2S4PKE4</accession>
<organism evidence="5 6">
    <name type="scientific">Erysiphe pulchra</name>
    <dbReference type="NCBI Taxonomy" id="225359"/>
    <lineage>
        <taxon>Eukaryota</taxon>
        <taxon>Fungi</taxon>
        <taxon>Dikarya</taxon>
        <taxon>Ascomycota</taxon>
        <taxon>Pezizomycotina</taxon>
        <taxon>Leotiomycetes</taxon>
        <taxon>Erysiphales</taxon>
        <taxon>Erysiphaceae</taxon>
        <taxon>Erysiphe</taxon>
    </lineage>
</organism>
<dbReference type="InterPro" id="IPR001584">
    <property type="entry name" value="Integrase_cat-core"/>
</dbReference>
<dbReference type="OrthoDB" id="6777263at2759"/>
<dbReference type="PANTHER" id="PTHR37984">
    <property type="entry name" value="PROTEIN CBG26694"/>
    <property type="match status" value="1"/>
</dbReference>
<feature type="non-terminal residue" evidence="5">
    <location>
        <position position="767"/>
    </location>
</feature>
<evidence type="ECO:0000313" key="5">
    <source>
        <dbReference type="EMBL" id="POS82447.1"/>
    </source>
</evidence>
<dbReference type="InterPro" id="IPR036397">
    <property type="entry name" value="RNaseH_sf"/>
</dbReference>
<keyword evidence="1" id="KW-0694">RNA-binding</keyword>
<keyword evidence="2" id="KW-0862">Zinc</keyword>
<feature type="domain" description="CCHC-type" evidence="3">
    <location>
        <begin position="255"/>
        <end position="268"/>
    </location>
</feature>
<dbReference type="GO" id="GO:0015074">
    <property type="term" value="P:DNA integration"/>
    <property type="evidence" value="ECO:0007669"/>
    <property type="project" value="InterPro"/>
</dbReference>
<feature type="domain" description="Integrase catalytic" evidence="4">
    <location>
        <begin position="686"/>
        <end position="767"/>
    </location>
</feature>
<evidence type="ECO:0000256" key="2">
    <source>
        <dbReference type="PROSITE-ProRule" id="PRU00047"/>
    </source>
</evidence>
<dbReference type="Gene3D" id="3.30.420.10">
    <property type="entry name" value="Ribonuclease H-like superfamily/Ribonuclease H"/>
    <property type="match status" value="1"/>
</dbReference>
<dbReference type="AlphaFoldDB" id="A0A2S4PKE4"/>
<protein>
    <recommendedName>
        <fullName evidence="7">CCHC-type domain-containing protein</fullName>
    </recommendedName>
</protein>
<keyword evidence="2" id="KW-0479">Metal-binding</keyword>
<dbReference type="EMBL" id="PEDP01002820">
    <property type="protein sequence ID" value="POS82447.1"/>
    <property type="molecule type" value="Genomic_DNA"/>
</dbReference>
<feature type="non-terminal residue" evidence="5">
    <location>
        <position position="1"/>
    </location>
</feature>
<dbReference type="InterPro" id="IPR036875">
    <property type="entry name" value="Znf_CCHC_sf"/>
</dbReference>
<dbReference type="SMART" id="SM00343">
    <property type="entry name" value="ZnF_C2HC"/>
    <property type="match status" value="1"/>
</dbReference>
<comment type="caution">
    <text evidence="5">The sequence shown here is derived from an EMBL/GenBank/DDBJ whole genome shotgun (WGS) entry which is preliminary data.</text>
</comment>
<evidence type="ECO:0000259" key="4">
    <source>
        <dbReference type="PROSITE" id="PS50994"/>
    </source>
</evidence>
<dbReference type="Gene3D" id="4.10.60.10">
    <property type="entry name" value="Zinc finger, CCHC-type"/>
    <property type="match status" value="1"/>
</dbReference>
<dbReference type="InterPro" id="IPR012337">
    <property type="entry name" value="RNaseH-like_sf"/>
</dbReference>
<gene>
    <name evidence="5" type="ORF">EPUL_005804</name>
</gene>
<keyword evidence="2" id="KW-0863">Zinc-finger</keyword>
<evidence type="ECO:0000313" key="6">
    <source>
        <dbReference type="Proteomes" id="UP000237438"/>
    </source>
</evidence>
<proteinExistence type="predicted"/>
<dbReference type="GO" id="GO:0005634">
    <property type="term" value="C:nucleus"/>
    <property type="evidence" value="ECO:0007669"/>
    <property type="project" value="UniProtKB-ARBA"/>
</dbReference>
<keyword evidence="6" id="KW-1185">Reference proteome</keyword>
<dbReference type="PROSITE" id="PS50158">
    <property type="entry name" value="ZF_CCHC"/>
    <property type="match status" value="1"/>
</dbReference>
<dbReference type="GO" id="GO:0008270">
    <property type="term" value="F:zinc ion binding"/>
    <property type="evidence" value="ECO:0007669"/>
    <property type="project" value="UniProtKB-KW"/>
</dbReference>
<dbReference type="SUPFAM" id="SSF53098">
    <property type="entry name" value="Ribonuclease H-like"/>
    <property type="match status" value="1"/>
</dbReference>
<evidence type="ECO:0008006" key="7">
    <source>
        <dbReference type="Google" id="ProtNLM"/>
    </source>
</evidence>
<sequence>SSEYIQWLWKYWCELIAESDLDLTTLDVRNSNKPFRTNLKPLTRTNDVENLMHLQEMQSALVQEGTYYQIWPQRVCHLFQGDFKQVNTFCKTHRPTWPMTIEAILQILALSNKLRSPVDAFVDFRSGPLQNESTAQFLKRFEQAFHRMPTRERNEREVECVIEYTLQTHAGMVWNTLIQQNDAYPLHNALSIAWTIAEKHQNWMAQLSSRPQDRQFLQKIQDPLRSGQNPVVNPPTPVSDDPMATVNAATAQTVCYSCGKLGHYSSDCNRRKVKPFDNQNSSKQEIYGTFKAHVSHQKQHQSLMKKNSNFINSQNHKINSKISKRPPPPLPPRLNKAASVYANQAVQSNLDEVVEQWNSDDCQEIEPISDTSDIEFTPQSSTELICGVVPDGTFPAPLTIGRSILHHLGVLYVPYSDTIQLTKLTGSPVLTPIALKDIDPKYVRTWATKNVPTKSERIVTEISLPQNLILHPPPQISSLQKQNIEHIISFLKSKFLSLFNEKQIAGSATRATGIKHDIILSKTDGLKSAPARYSPRDTDLIKEFINAVHDDATTVKENMLQDAERLSWIDLQAIAEFLQHGIALPSYITINWVHKNFTTHNGSTYRVIDSKFLKIHHYGKLVKILSKLHEESAHCSIGNLMREARKFLWHPDIILAAQEAFKLCARCQLMTKPINIHEQDILRPVQTPAPFTRWGMDHTGPIRHNGQSTYLYTAIDHSTSYGMALLTQSANTASCTMLISQIWTLFGIKQLVTDNGQAFLSKETLSL</sequence>
<dbReference type="SUPFAM" id="SSF57756">
    <property type="entry name" value="Retrovirus zinc finger-like domains"/>
    <property type="match status" value="1"/>
</dbReference>
<dbReference type="InterPro" id="IPR050951">
    <property type="entry name" value="Retrovirus_Pol_polyprotein"/>
</dbReference>